<dbReference type="EMBL" id="JBHEZX010000014">
    <property type="protein sequence ID" value="MFC1413107.1"/>
    <property type="molecule type" value="Genomic_DNA"/>
</dbReference>
<proteinExistence type="predicted"/>
<reference evidence="1 2" key="1">
    <citation type="submission" date="2024-09" db="EMBL/GenBank/DDBJ databases">
        <authorList>
            <person name="Lee S.D."/>
        </authorList>
    </citation>
    <scope>NUCLEOTIDE SEQUENCE [LARGE SCALE GENOMIC DNA]</scope>
    <source>
        <strain evidence="1 2">N1-1</strain>
    </source>
</reference>
<dbReference type="Proteomes" id="UP001592582">
    <property type="component" value="Unassembled WGS sequence"/>
</dbReference>
<dbReference type="Gene3D" id="1.50.10.20">
    <property type="match status" value="1"/>
</dbReference>
<organism evidence="1 2">
    <name type="scientific">Streptacidiphilus alkalitolerans</name>
    <dbReference type="NCBI Taxonomy" id="3342712"/>
    <lineage>
        <taxon>Bacteria</taxon>
        <taxon>Bacillati</taxon>
        <taxon>Actinomycetota</taxon>
        <taxon>Actinomycetes</taxon>
        <taxon>Kitasatosporales</taxon>
        <taxon>Streptomycetaceae</taxon>
        <taxon>Streptacidiphilus</taxon>
    </lineage>
</organism>
<dbReference type="SUPFAM" id="SSF48239">
    <property type="entry name" value="Terpenoid cyclases/Protein prenyltransferases"/>
    <property type="match status" value="1"/>
</dbReference>
<evidence type="ECO:0000313" key="2">
    <source>
        <dbReference type="Proteomes" id="UP001592582"/>
    </source>
</evidence>
<protein>
    <submittedName>
        <fullName evidence="1">Prenyltransferase/squalene oxidase repeat-containing protein</fullName>
    </submittedName>
</protein>
<gene>
    <name evidence="1" type="ORF">ACEZDG_27955</name>
</gene>
<accession>A0ABV6VHN8</accession>
<dbReference type="InterPro" id="IPR008930">
    <property type="entry name" value="Terpenoid_cyclase/PrenylTrfase"/>
</dbReference>
<comment type="caution">
    <text evidence="1">The sequence shown here is derived from an EMBL/GenBank/DDBJ whole genome shotgun (WGS) entry which is preliminary data.</text>
</comment>
<evidence type="ECO:0000313" key="1">
    <source>
        <dbReference type="EMBL" id="MFC1413107.1"/>
    </source>
</evidence>
<sequence>MFTAARLGAVALTAAAVLAGSAAPALAATASPVPVPAGLYGKSDPTYDGVWRQGLSLLALHTQGVTPADSAISWLTGQQCADGGWPSYNADPTKACTATTEDSNATSSAVQALVALGGHDDAVTKAVAWFRTVQNKDGGWSYNPGTPSDGNSTGLVVSALYAAKTDPATVTKDGKSALDGLHGFQLGCTAATAVQGAFAYQPDKAGKLVANDFASAQAALAAGSGSLPVAAPASSSASSSASAPSSASSSAPSSAPAANCSDSKGAASQYLARQLSSGSGHLTTQLAGAKPAPDYAGTAWAALALANNGRSDDAKQAVEWLRQNGASWAQGNGTPQATALALMILDARATGIDPQRFGTADLVAQLEATGPAPAATPAPSSSASASASEKSDKSSNASFSAWWLILVGLAAGAGIGIYISYSRKTRTRPRP</sequence>
<name>A0ABV6VHN8_9ACTN</name>
<keyword evidence="2" id="KW-1185">Reference proteome</keyword>